<comment type="caution">
    <text evidence="2">The sequence shown here is derived from an EMBL/GenBank/DDBJ whole genome shotgun (WGS) entry which is preliminary data.</text>
</comment>
<proteinExistence type="predicted"/>
<dbReference type="AlphaFoldDB" id="A0A9J6GGT2"/>
<protein>
    <recommendedName>
        <fullName evidence="1">DDE-1 domain-containing protein</fullName>
    </recommendedName>
</protein>
<reference evidence="2 3" key="1">
    <citation type="journal article" date="2020" name="Cell">
        <title>Large-Scale Comparative Analyses of Tick Genomes Elucidate Their Genetic Diversity and Vector Capacities.</title>
        <authorList>
            <consortium name="Tick Genome and Microbiome Consortium (TIGMIC)"/>
            <person name="Jia N."/>
            <person name="Wang J."/>
            <person name="Shi W."/>
            <person name="Du L."/>
            <person name="Sun Y."/>
            <person name="Zhan W."/>
            <person name="Jiang J.F."/>
            <person name="Wang Q."/>
            <person name="Zhang B."/>
            <person name="Ji P."/>
            <person name="Bell-Sakyi L."/>
            <person name="Cui X.M."/>
            <person name="Yuan T.T."/>
            <person name="Jiang B.G."/>
            <person name="Yang W.F."/>
            <person name="Lam T.T."/>
            <person name="Chang Q.C."/>
            <person name="Ding S.J."/>
            <person name="Wang X.J."/>
            <person name="Zhu J.G."/>
            <person name="Ruan X.D."/>
            <person name="Zhao L."/>
            <person name="Wei J.T."/>
            <person name="Ye R.Z."/>
            <person name="Que T.C."/>
            <person name="Du C.H."/>
            <person name="Zhou Y.H."/>
            <person name="Cheng J.X."/>
            <person name="Dai P.F."/>
            <person name="Guo W.B."/>
            <person name="Han X.H."/>
            <person name="Huang E.J."/>
            <person name="Li L.F."/>
            <person name="Wei W."/>
            <person name="Gao Y.C."/>
            <person name="Liu J.Z."/>
            <person name="Shao H.Z."/>
            <person name="Wang X."/>
            <person name="Wang C.C."/>
            <person name="Yang T.C."/>
            <person name="Huo Q.B."/>
            <person name="Li W."/>
            <person name="Chen H.Y."/>
            <person name="Chen S.E."/>
            <person name="Zhou L.G."/>
            <person name="Ni X.B."/>
            <person name="Tian J.H."/>
            <person name="Sheng Y."/>
            <person name="Liu T."/>
            <person name="Pan Y.S."/>
            <person name="Xia L.Y."/>
            <person name="Li J."/>
            <person name="Zhao F."/>
            <person name="Cao W.C."/>
        </authorList>
    </citation>
    <scope>NUCLEOTIDE SEQUENCE [LARGE SCALE GENOMIC DNA]</scope>
    <source>
        <strain evidence="2">HaeL-2018</strain>
    </source>
</reference>
<evidence type="ECO:0000259" key="1">
    <source>
        <dbReference type="Pfam" id="PF03184"/>
    </source>
</evidence>
<feature type="domain" description="DDE-1" evidence="1">
    <location>
        <begin position="115"/>
        <end position="201"/>
    </location>
</feature>
<dbReference type="OrthoDB" id="6512965at2759"/>
<sequence>MRAQSTALSSPIVIAKARDLAQCLDNVYFVASEGCFHRFNEWQNLIFRTLSGEANEVDAGICTTWRSDTLMQWSGSYWPQDVFSADETALFFKLQPDKTITHKGDSCSCGRRRKGRATVLVAKNMTGTQEVPFVIGKAPKLWCFKNNRHSQQSTPDTRRPRMTGDLFKKRLLKFDRQRELDGRRVVLVVDNCLTNKFDVENRQQV</sequence>
<dbReference type="GO" id="GO:0003677">
    <property type="term" value="F:DNA binding"/>
    <property type="evidence" value="ECO:0007669"/>
    <property type="project" value="TreeGrafter"/>
</dbReference>
<gene>
    <name evidence="2" type="ORF">HPB48_012297</name>
</gene>
<accession>A0A9J6GGT2</accession>
<evidence type="ECO:0000313" key="3">
    <source>
        <dbReference type="Proteomes" id="UP000821853"/>
    </source>
</evidence>
<dbReference type="Pfam" id="PF03184">
    <property type="entry name" value="DDE_1"/>
    <property type="match status" value="1"/>
</dbReference>
<dbReference type="VEuPathDB" id="VectorBase:HLOH_048015"/>
<keyword evidence="3" id="KW-1185">Reference proteome</keyword>
<evidence type="ECO:0000313" key="2">
    <source>
        <dbReference type="EMBL" id="KAH9374597.1"/>
    </source>
</evidence>
<dbReference type="EMBL" id="JABSTR010000007">
    <property type="protein sequence ID" value="KAH9374597.1"/>
    <property type="molecule type" value="Genomic_DNA"/>
</dbReference>
<dbReference type="Gene3D" id="1.10.10.60">
    <property type="entry name" value="Homeodomain-like"/>
    <property type="match status" value="1"/>
</dbReference>
<dbReference type="PANTHER" id="PTHR19303">
    <property type="entry name" value="TRANSPOSON"/>
    <property type="match status" value="1"/>
</dbReference>
<dbReference type="InterPro" id="IPR050863">
    <property type="entry name" value="CenT-Element_Derived"/>
</dbReference>
<dbReference type="PANTHER" id="PTHR19303:SF73">
    <property type="entry name" value="PROTEIN PDC2"/>
    <property type="match status" value="1"/>
</dbReference>
<dbReference type="OMA" id="WMISEIF"/>
<name>A0A9J6GGT2_HAELO</name>
<organism evidence="2 3">
    <name type="scientific">Haemaphysalis longicornis</name>
    <name type="common">Bush tick</name>
    <dbReference type="NCBI Taxonomy" id="44386"/>
    <lineage>
        <taxon>Eukaryota</taxon>
        <taxon>Metazoa</taxon>
        <taxon>Ecdysozoa</taxon>
        <taxon>Arthropoda</taxon>
        <taxon>Chelicerata</taxon>
        <taxon>Arachnida</taxon>
        <taxon>Acari</taxon>
        <taxon>Parasitiformes</taxon>
        <taxon>Ixodida</taxon>
        <taxon>Ixodoidea</taxon>
        <taxon>Ixodidae</taxon>
        <taxon>Haemaphysalinae</taxon>
        <taxon>Haemaphysalis</taxon>
    </lineage>
</organism>
<dbReference type="InterPro" id="IPR004875">
    <property type="entry name" value="DDE_SF_endonuclease_dom"/>
</dbReference>
<dbReference type="Proteomes" id="UP000821853">
    <property type="component" value="Chromosome 5"/>
</dbReference>
<dbReference type="GO" id="GO:0005634">
    <property type="term" value="C:nucleus"/>
    <property type="evidence" value="ECO:0007669"/>
    <property type="project" value="TreeGrafter"/>
</dbReference>